<evidence type="ECO:0000313" key="1">
    <source>
        <dbReference type="EMBL" id="EGV64636.1"/>
    </source>
</evidence>
<organism evidence="2">
    <name type="scientific">Candida tenuis (strain ATCC 10573 / BCRC 21748 / CBS 615 / JCM 9827 / NBRC 10315 / NRRL Y-1498 / VKM Y-70)</name>
    <name type="common">Yeast</name>
    <name type="synonym">Yamadazyma tenuis</name>
    <dbReference type="NCBI Taxonomy" id="590646"/>
    <lineage>
        <taxon>Eukaryota</taxon>
        <taxon>Fungi</taxon>
        <taxon>Dikarya</taxon>
        <taxon>Ascomycota</taxon>
        <taxon>Saccharomycotina</taxon>
        <taxon>Pichiomycetes</taxon>
        <taxon>Debaryomycetaceae</taxon>
        <taxon>Yamadazyma</taxon>
    </lineage>
</organism>
<dbReference type="EMBL" id="GL996515">
    <property type="protein sequence ID" value="EGV64636.1"/>
    <property type="molecule type" value="Genomic_DNA"/>
</dbReference>
<dbReference type="InterPro" id="IPR019711">
    <property type="entry name" value="ATP_synth_F0_suH"/>
</dbReference>
<proteinExistence type="predicted"/>
<accession>G3B2B2</accession>
<evidence type="ECO:0000313" key="2">
    <source>
        <dbReference type="Proteomes" id="UP000000707"/>
    </source>
</evidence>
<dbReference type="Proteomes" id="UP000000707">
    <property type="component" value="Unassembled WGS sequence"/>
</dbReference>
<dbReference type="STRING" id="590646.G3B2B2"/>
<dbReference type="AlphaFoldDB" id="G3B2B2"/>
<dbReference type="GO" id="GO:0046933">
    <property type="term" value="F:proton-transporting ATP synthase activity, rotational mechanism"/>
    <property type="evidence" value="ECO:0007669"/>
    <property type="project" value="TreeGrafter"/>
</dbReference>
<protein>
    <submittedName>
        <fullName evidence="1">Uncharacterized protein</fullName>
    </submittedName>
</protein>
<dbReference type="eggNOG" id="ENOG502SDW5">
    <property type="taxonomic scope" value="Eukaryota"/>
</dbReference>
<dbReference type="PANTHER" id="PTHR28207">
    <property type="entry name" value="ATP SYNTHASE SUBUNIT H, MITOCHONDRIAL"/>
    <property type="match status" value="1"/>
</dbReference>
<name>G3B2B2_CANTC</name>
<gene>
    <name evidence="1" type="ORF">CANTEDRAFT_113415</name>
</gene>
<keyword evidence="2" id="KW-1185">Reference proteome</keyword>
<dbReference type="OrthoDB" id="274752at2759"/>
<dbReference type="PANTHER" id="PTHR28207:SF1">
    <property type="entry name" value="ATP SYNTHASE SUBUNIT H, MITOCHONDRIAL"/>
    <property type="match status" value="1"/>
</dbReference>
<dbReference type="GeneID" id="18246947"/>
<dbReference type="Pfam" id="PF10775">
    <property type="entry name" value="ATP_sub_h"/>
    <property type="match status" value="1"/>
</dbReference>
<dbReference type="HOGENOM" id="CLU_122989_1_0_1"/>
<dbReference type="KEGG" id="cten:18246947"/>
<reference evidence="1 2" key="1">
    <citation type="journal article" date="2011" name="Proc. Natl. Acad. Sci. U.S.A.">
        <title>Comparative genomics of xylose-fermenting fungi for enhanced biofuel production.</title>
        <authorList>
            <person name="Wohlbach D.J."/>
            <person name="Kuo A."/>
            <person name="Sato T.K."/>
            <person name="Potts K.M."/>
            <person name="Salamov A.A."/>
            <person name="LaButti K.M."/>
            <person name="Sun H."/>
            <person name="Clum A."/>
            <person name="Pangilinan J.L."/>
            <person name="Lindquist E.A."/>
            <person name="Lucas S."/>
            <person name="Lapidus A."/>
            <person name="Jin M."/>
            <person name="Gunawan C."/>
            <person name="Balan V."/>
            <person name="Dale B.E."/>
            <person name="Jeffries T.W."/>
            <person name="Zinkel R."/>
            <person name="Barry K.W."/>
            <person name="Grigoriev I.V."/>
            <person name="Gasch A.P."/>
        </authorList>
    </citation>
    <scope>NUCLEOTIDE SEQUENCE [LARGE SCALE GENOMIC DNA]</scope>
    <source>
        <strain evidence="2">ATCC 10573 / BCRC 21748 / CBS 615 / JCM 9827 / NBRC 10315 / NRRL Y-1498 / VKM Y-70</strain>
    </source>
</reference>
<sequence>MFRQVISRRFSITPRRSNLVSDLYISNIKAFKPTPSSAKDIDSAVKAFQLPAKPTLPSEEISSDLLKDYEASEVETVVAAPAGAEPVEEDWFVFEEVAEGHH</sequence>